<dbReference type="InParanoid" id="A0A066WIW3"/>
<dbReference type="HOGENOM" id="CLU_1929063_0_0_1"/>
<dbReference type="RefSeq" id="XP_013245327.1">
    <property type="nucleotide sequence ID" value="XM_013389873.1"/>
</dbReference>
<feature type="transmembrane region" description="Helical" evidence="1">
    <location>
        <begin position="15"/>
        <end position="35"/>
    </location>
</feature>
<dbReference type="AlphaFoldDB" id="A0A066WIW3"/>
<accession>A0A066WIW3</accession>
<evidence type="ECO:0000313" key="2">
    <source>
        <dbReference type="EMBL" id="KDN52488.1"/>
    </source>
</evidence>
<sequence length="131" mass="14861">MPFRGPGSSEKCRLIYARFYVLFTFPLAVVLFLVVRPFLTRLDKLKLVLLPLIALWDLRADLCVIYAFCRASENLSDEKVSTVVSKDAEQDARDEAAEVSKMKRRRLKVLKELLDIAYDLAAFPSANSTST</sequence>
<protein>
    <submittedName>
        <fullName evidence="2">Uncharacterized protein</fullName>
    </submittedName>
</protein>
<keyword evidence="1" id="KW-0472">Membrane</keyword>
<gene>
    <name evidence="2" type="ORF">K437DRAFT_266664</name>
</gene>
<dbReference type="EMBL" id="JMSN01000010">
    <property type="protein sequence ID" value="KDN52488.1"/>
    <property type="molecule type" value="Genomic_DNA"/>
</dbReference>
<organism evidence="2 3">
    <name type="scientific">Tilletiaria anomala (strain ATCC 24038 / CBS 436.72 / UBC 951)</name>
    <dbReference type="NCBI Taxonomy" id="1037660"/>
    <lineage>
        <taxon>Eukaryota</taxon>
        <taxon>Fungi</taxon>
        <taxon>Dikarya</taxon>
        <taxon>Basidiomycota</taxon>
        <taxon>Ustilaginomycotina</taxon>
        <taxon>Exobasidiomycetes</taxon>
        <taxon>Georgefischeriales</taxon>
        <taxon>Tilletiariaceae</taxon>
        <taxon>Tilletiaria</taxon>
    </lineage>
</organism>
<keyword evidence="1" id="KW-1133">Transmembrane helix</keyword>
<dbReference type="GeneID" id="25265877"/>
<proteinExistence type="predicted"/>
<dbReference type="Proteomes" id="UP000027361">
    <property type="component" value="Unassembled WGS sequence"/>
</dbReference>
<name>A0A066WIW3_TILAU</name>
<keyword evidence="3" id="KW-1185">Reference proteome</keyword>
<keyword evidence="1" id="KW-0812">Transmembrane</keyword>
<comment type="caution">
    <text evidence="2">The sequence shown here is derived from an EMBL/GenBank/DDBJ whole genome shotgun (WGS) entry which is preliminary data.</text>
</comment>
<evidence type="ECO:0000313" key="3">
    <source>
        <dbReference type="Proteomes" id="UP000027361"/>
    </source>
</evidence>
<reference evidence="2 3" key="1">
    <citation type="submission" date="2014-05" db="EMBL/GenBank/DDBJ databases">
        <title>Draft genome sequence of a rare smut relative, Tilletiaria anomala UBC 951.</title>
        <authorList>
            <consortium name="DOE Joint Genome Institute"/>
            <person name="Toome M."/>
            <person name="Kuo A."/>
            <person name="Henrissat B."/>
            <person name="Lipzen A."/>
            <person name="Tritt A."/>
            <person name="Yoshinaga Y."/>
            <person name="Zane M."/>
            <person name="Barry K."/>
            <person name="Grigoriev I.V."/>
            <person name="Spatafora J.W."/>
            <person name="Aimea M.C."/>
        </authorList>
    </citation>
    <scope>NUCLEOTIDE SEQUENCE [LARGE SCALE GENOMIC DNA]</scope>
    <source>
        <strain evidence="2 3">UBC 951</strain>
    </source>
</reference>
<evidence type="ECO:0000256" key="1">
    <source>
        <dbReference type="SAM" id="Phobius"/>
    </source>
</evidence>